<gene>
    <name evidence="15" type="primary">CYSLTR2</name>
</gene>
<keyword evidence="6" id="KW-0297">G-protein coupled receptor</keyword>
<keyword evidence="5 13" id="KW-1133">Transmembrane helix</keyword>
<dbReference type="PANTHER" id="PTHR24231:SF48">
    <property type="entry name" value="G-PROTEIN COUPLED RECEPTORS FAMILY 1 PROFILE DOMAIN-CONTAINING PROTEIN"/>
    <property type="match status" value="1"/>
</dbReference>
<feature type="region of interest" description="Disordered" evidence="12">
    <location>
        <begin position="410"/>
        <end position="442"/>
    </location>
</feature>
<dbReference type="SUPFAM" id="SSF81321">
    <property type="entry name" value="Family A G protein-coupled receptor-like"/>
    <property type="match status" value="1"/>
</dbReference>
<dbReference type="PRINTS" id="PR01157">
    <property type="entry name" value="P2YPURNOCPTR"/>
</dbReference>
<dbReference type="FunFam" id="1.20.1070.10:FF:000017">
    <property type="entry name" value="lysophosphatidic acid receptor 4"/>
    <property type="match status" value="1"/>
</dbReference>
<protein>
    <submittedName>
        <fullName evidence="15">Cysteinyl leukotriene receptor 2</fullName>
    </submittedName>
</protein>
<evidence type="ECO:0000256" key="7">
    <source>
        <dbReference type="ARBA" id="ARBA00023130"/>
    </source>
</evidence>
<keyword evidence="2" id="KW-1003">Cell membrane</keyword>
<dbReference type="GO" id="GO:0002250">
    <property type="term" value="P:adaptive immune response"/>
    <property type="evidence" value="ECO:0007669"/>
    <property type="project" value="UniProtKB-KW"/>
</dbReference>
<reference evidence="15" key="1">
    <citation type="submission" date="2025-08" db="UniProtKB">
        <authorList>
            <consortium name="Ensembl"/>
        </authorList>
    </citation>
    <scope>IDENTIFICATION</scope>
</reference>
<dbReference type="Proteomes" id="UP000694557">
    <property type="component" value="Unassembled WGS sequence"/>
</dbReference>
<evidence type="ECO:0000256" key="1">
    <source>
        <dbReference type="ARBA" id="ARBA00004651"/>
    </source>
</evidence>
<dbReference type="GO" id="GO:0005886">
    <property type="term" value="C:plasma membrane"/>
    <property type="evidence" value="ECO:0007669"/>
    <property type="project" value="UniProtKB-SubCell"/>
</dbReference>
<keyword evidence="8 13" id="KW-0472">Membrane</keyword>
<feature type="transmembrane region" description="Helical" evidence="13">
    <location>
        <begin position="109"/>
        <end position="128"/>
    </location>
</feature>
<evidence type="ECO:0000256" key="13">
    <source>
        <dbReference type="SAM" id="Phobius"/>
    </source>
</evidence>
<feature type="domain" description="G-protein coupled receptors family 1 profile" evidence="14">
    <location>
        <begin position="48"/>
        <end position="312"/>
    </location>
</feature>
<sequence>MEQSKVNKSVIMEDGNLSSDCSISMFKHRVYPPIYLVIFLLGLTFNLISLCFFVSVWRSKKKFTPVNLYMVNLLVSDLMLVCSLPLRAFYYYMESSWVFGDIACRVMSYIFYINMYGSIYFLTVLSVVRFVAITQPYRYMSMQNSRNSWLVCILVWLLVSLASIPMLTSGTVIDAYGRTRCLELNPEYKLIHIRTLIIANHATLLLGFIVPFAVISICYIFVVRSLLKLRKVKGRPKSQYKKSMSLVVIVLSIFLVCFLPYHVMRTVFLEAEMQVRDKGYGGSCRYIERVRKTAVLTLCLAAMNSCLDPLLYFFVGENFRLFCQGAYKEPEAKSLAKTEGKRKGLTSELQEGTRLTSELQEGTCLTSELQEGTRLTSELQEGTCLTSELQEGTRLTSELQEGTCLTSELQEGTRLTSELQEGTCLTSELQELNAPNSSRPDS</sequence>
<feature type="transmembrane region" description="Helical" evidence="13">
    <location>
        <begin position="69"/>
        <end position="89"/>
    </location>
</feature>
<keyword evidence="9" id="KW-1015">Disulfide bond</keyword>
<evidence type="ECO:0000256" key="8">
    <source>
        <dbReference type="ARBA" id="ARBA00023136"/>
    </source>
</evidence>
<keyword evidence="4" id="KW-0391">Immunity</keyword>
<keyword evidence="3 13" id="KW-0812">Transmembrane</keyword>
<keyword evidence="16" id="KW-1185">Reference proteome</keyword>
<dbReference type="PRINTS" id="PR00237">
    <property type="entry name" value="GPCRRHODOPSN"/>
</dbReference>
<dbReference type="PROSITE" id="PS50262">
    <property type="entry name" value="G_PROTEIN_RECEP_F1_2"/>
    <property type="match status" value="1"/>
</dbReference>
<dbReference type="InterPro" id="IPR017452">
    <property type="entry name" value="GPCR_Rhodpsn_7TM"/>
</dbReference>
<feature type="transmembrane region" description="Helical" evidence="13">
    <location>
        <begin position="193"/>
        <end position="222"/>
    </location>
</feature>
<keyword evidence="10" id="KW-0675">Receptor</keyword>
<dbReference type="AlphaFoldDB" id="A0A8C7GSF6"/>
<evidence type="ECO:0000256" key="6">
    <source>
        <dbReference type="ARBA" id="ARBA00023040"/>
    </source>
</evidence>
<evidence type="ECO:0000256" key="5">
    <source>
        <dbReference type="ARBA" id="ARBA00022989"/>
    </source>
</evidence>
<evidence type="ECO:0000256" key="11">
    <source>
        <dbReference type="ARBA" id="ARBA00023224"/>
    </source>
</evidence>
<organism evidence="15 16">
    <name type="scientific">Oncorhynchus kisutch</name>
    <name type="common">Coho salmon</name>
    <name type="synonym">Salmo kisutch</name>
    <dbReference type="NCBI Taxonomy" id="8019"/>
    <lineage>
        <taxon>Eukaryota</taxon>
        <taxon>Metazoa</taxon>
        <taxon>Chordata</taxon>
        <taxon>Craniata</taxon>
        <taxon>Vertebrata</taxon>
        <taxon>Euteleostomi</taxon>
        <taxon>Actinopterygii</taxon>
        <taxon>Neopterygii</taxon>
        <taxon>Teleostei</taxon>
        <taxon>Protacanthopterygii</taxon>
        <taxon>Salmoniformes</taxon>
        <taxon>Salmonidae</taxon>
        <taxon>Salmoninae</taxon>
        <taxon>Oncorhynchus</taxon>
    </lineage>
</organism>
<accession>A0A8C7GSF6</accession>
<evidence type="ECO:0000256" key="10">
    <source>
        <dbReference type="ARBA" id="ARBA00023170"/>
    </source>
</evidence>
<feature type="transmembrane region" description="Helical" evidence="13">
    <location>
        <begin position="34"/>
        <end position="57"/>
    </location>
</feature>
<keyword evidence="7" id="KW-1064">Adaptive immunity</keyword>
<evidence type="ECO:0000313" key="16">
    <source>
        <dbReference type="Proteomes" id="UP000694557"/>
    </source>
</evidence>
<evidence type="ECO:0000256" key="2">
    <source>
        <dbReference type="ARBA" id="ARBA00022475"/>
    </source>
</evidence>
<comment type="subcellular location">
    <subcellularLocation>
        <location evidence="1">Cell membrane</location>
        <topology evidence="1">Multi-pass membrane protein</topology>
    </subcellularLocation>
</comment>
<feature type="transmembrane region" description="Helical" evidence="13">
    <location>
        <begin position="243"/>
        <end position="263"/>
    </location>
</feature>
<dbReference type="Ensembl" id="ENSOKIT00005050403.1">
    <property type="protein sequence ID" value="ENSOKIP00005047802.1"/>
    <property type="gene ID" value="ENSOKIG00005020092.1"/>
</dbReference>
<proteinExistence type="predicted"/>
<name>A0A8C7GSF6_ONCKI</name>
<reference evidence="15" key="2">
    <citation type="submission" date="2025-09" db="UniProtKB">
        <authorList>
            <consortium name="Ensembl"/>
        </authorList>
    </citation>
    <scope>IDENTIFICATION</scope>
</reference>
<evidence type="ECO:0000256" key="3">
    <source>
        <dbReference type="ARBA" id="ARBA00022692"/>
    </source>
</evidence>
<dbReference type="GeneTree" id="ENSGT01150000286937"/>
<evidence type="ECO:0000256" key="9">
    <source>
        <dbReference type="ARBA" id="ARBA00023157"/>
    </source>
</evidence>
<dbReference type="InterPro" id="IPR000276">
    <property type="entry name" value="GPCR_Rhodpsn"/>
</dbReference>
<evidence type="ECO:0000256" key="12">
    <source>
        <dbReference type="SAM" id="MobiDB-lite"/>
    </source>
</evidence>
<feature type="transmembrane region" description="Helical" evidence="13">
    <location>
        <begin position="149"/>
        <end position="173"/>
    </location>
</feature>
<dbReference type="PANTHER" id="PTHR24231">
    <property type="entry name" value="PURINOCEPTOR-RELATED G-PROTEIN COUPLED RECEPTOR"/>
    <property type="match status" value="1"/>
</dbReference>
<dbReference type="GO" id="GO:0004930">
    <property type="term" value="F:G protein-coupled receptor activity"/>
    <property type="evidence" value="ECO:0007669"/>
    <property type="project" value="UniProtKB-KW"/>
</dbReference>
<keyword evidence="11" id="KW-0807">Transducer</keyword>
<evidence type="ECO:0000256" key="4">
    <source>
        <dbReference type="ARBA" id="ARBA00022859"/>
    </source>
</evidence>
<dbReference type="Pfam" id="PF00001">
    <property type="entry name" value="7tm_1"/>
    <property type="match status" value="1"/>
</dbReference>
<evidence type="ECO:0000313" key="15">
    <source>
        <dbReference type="Ensembl" id="ENSOKIP00005047802.1"/>
    </source>
</evidence>
<evidence type="ECO:0000259" key="14">
    <source>
        <dbReference type="PROSITE" id="PS50262"/>
    </source>
</evidence>
<dbReference type="Gene3D" id="1.20.1070.10">
    <property type="entry name" value="Rhodopsin 7-helix transmembrane proteins"/>
    <property type="match status" value="1"/>
</dbReference>